<feature type="domain" description="AMP-dependent synthetase/ligase" evidence="1">
    <location>
        <begin position="13"/>
        <end position="227"/>
    </location>
</feature>
<dbReference type="PANTHER" id="PTHR43767:SF10">
    <property type="entry name" value="SURFACTIN SYNTHASE SUBUNIT 1"/>
    <property type="match status" value="1"/>
</dbReference>
<dbReference type="PROSITE" id="PS00455">
    <property type="entry name" value="AMP_BINDING"/>
    <property type="match status" value="1"/>
</dbReference>
<dbReference type="Gene3D" id="3.30.300.30">
    <property type="match status" value="1"/>
</dbReference>
<dbReference type="PANTHER" id="PTHR43767">
    <property type="entry name" value="LONG-CHAIN-FATTY-ACID--COA LIGASE"/>
    <property type="match status" value="1"/>
</dbReference>
<dbReference type="InterPro" id="IPR025110">
    <property type="entry name" value="AMP-bd_C"/>
</dbReference>
<dbReference type="RefSeq" id="WP_246411659.1">
    <property type="nucleotide sequence ID" value="NZ_CP059322.2"/>
</dbReference>
<dbReference type="Proteomes" id="UP000510844">
    <property type="component" value="Chromosome"/>
</dbReference>
<dbReference type="AlphaFoldDB" id="A0AAF0P4N9"/>
<gene>
    <name evidence="3" type="ORF">H1D33_25825</name>
</gene>
<keyword evidence="4" id="KW-1185">Reference proteome</keyword>
<organism evidence="3 4">
    <name type="scientific">Micromonospora robiginosa</name>
    <dbReference type="NCBI Taxonomy" id="2749844"/>
    <lineage>
        <taxon>Bacteria</taxon>
        <taxon>Bacillati</taxon>
        <taxon>Actinomycetota</taxon>
        <taxon>Actinomycetes</taxon>
        <taxon>Micromonosporales</taxon>
        <taxon>Micromonosporaceae</taxon>
        <taxon>Micromonospora</taxon>
    </lineage>
</organism>
<name>A0AAF0P4N9_9ACTN</name>
<dbReference type="InterPro" id="IPR045851">
    <property type="entry name" value="AMP-bd_C_sf"/>
</dbReference>
<dbReference type="CDD" id="cd04433">
    <property type="entry name" value="AFD_class_I"/>
    <property type="match status" value="1"/>
</dbReference>
<evidence type="ECO:0000313" key="4">
    <source>
        <dbReference type="Proteomes" id="UP000510844"/>
    </source>
</evidence>
<dbReference type="InterPro" id="IPR042099">
    <property type="entry name" value="ANL_N_sf"/>
</dbReference>
<dbReference type="Gene3D" id="3.40.50.12780">
    <property type="entry name" value="N-terminal domain of ligase-like"/>
    <property type="match status" value="1"/>
</dbReference>
<reference evidence="4" key="1">
    <citation type="submission" date="2020-07" db="EMBL/GenBank/DDBJ databases">
        <title>A new Micromonospora strain with potent antibiotic activity isolated from the microbiome of a mid-Atlantic deep-sea sponge.</title>
        <authorList>
            <person name="Back C.R."/>
            <person name="Stennett H.L."/>
            <person name="Williams S.E."/>
            <person name="Wang L."/>
            <person name="Ojeda Gomez J."/>
            <person name="Abdulle O.M."/>
            <person name="Duffy T."/>
            <person name="Hendry K.R."/>
            <person name="Powell D."/>
            <person name="Stach J.E."/>
            <person name="Essex-Lopresti A.E."/>
            <person name="Willis C.L."/>
            <person name="Curnow P."/>
            <person name="Race P.R."/>
        </authorList>
    </citation>
    <scope>NUCLEOTIDE SEQUENCE [LARGE SCALE GENOMIC DNA]</scope>
    <source>
        <strain evidence="4">28ISP2-46</strain>
    </source>
</reference>
<evidence type="ECO:0000259" key="2">
    <source>
        <dbReference type="Pfam" id="PF13193"/>
    </source>
</evidence>
<dbReference type="InterPro" id="IPR050237">
    <property type="entry name" value="ATP-dep_AMP-bd_enzyme"/>
</dbReference>
<sequence>MDGDDRRRRRPDRAARHLPDAPAQILYTSGTTGRPKAVVASHANITHGARVRPILRPLAHSRHFLHAFPIGSNAAQTMLLNALVAKAGMLVLPRFTPDRFADLIAERRVGTAFVVPAMAIELLRSGVCANHDLSSLTLLGSTAAALPSPVAAGLADALPGVTVVNYYTSTEAAPAQTTMIFDPQRPAALGMPAAGSRLRVADAEGRPCPPGTVGEVWLSTPAPPRAYLGDADATAHVFRDGWTRMGDIGYLDDDGYLYLVDRESDVIKSGADKVSTVAVEEALHAHPDITAAAVVGLPHPVLGMTPAAAVVARTPLRLVHVRTFLAGRLALHEQPTRLIQLEALPVNVAGKVVKQRIREIFEEAKESS</sequence>
<dbReference type="SUPFAM" id="SSF56801">
    <property type="entry name" value="Acetyl-CoA synthetase-like"/>
    <property type="match status" value="1"/>
</dbReference>
<dbReference type="InterPro" id="IPR000873">
    <property type="entry name" value="AMP-dep_synth/lig_dom"/>
</dbReference>
<dbReference type="EMBL" id="CP059322">
    <property type="protein sequence ID" value="WMF04487.1"/>
    <property type="molecule type" value="Genomic_DNA"/>
</dbReference>
<dbReference type="Pfam" id="PF00501">
    <property type="entry name" value="AMP-binding"/>
    <property type="match status" value="1"/>
</dbReference>
<feature type="domain" description="AMP-binding enzyme C-terminal" evidence="2">
    <location>
        <begin position="279"/>
        <end position="351"/>
    </location>
</feature>
<reference evidence="3 4" key="2">
    <citation type="journal article" date="2021" name="Mar. Drugs">
        <title>A New Micromonospora Strain with Antibiotic Activity Isolated from the Microbiome of a Mid-Atlantic Deep-Sea Sponge.</title>
        <authorList>
            <person name="Back C.R."/>
            <person name="Stennett H.L."/>
            <person name="Williams S.E."/>
            <person name="Wang L."/>
            <person name="Ojeda Gomez J."/>
            <person name="Abdulle O.M."/>
            <person name="Duffy T."/>
            <person name="Neal C."/>
            <person name="Mantell J."/>
            <person name="Jepson M.A."/>
            <person name="Hendry K.R."/>
            <person name="Powell D."/>
            <person name="Stach J.E.M."/>
            <person name="Essex-Lopresti A.E."/>
            <person name="Willis C.L."/>
            <person name="Curnow P."/>
            <person name="Race P.R."/>
        </authorList>
    </citation>
    <scope>NUCLEOTIDE SEQUENCE [LARGE SCALE GENOMIC DNA]</scope>
    <source>
        <strain evidence="3 4">28ISP2-46</strain>
    </source>
</reference>
<dbReference type="Pfam" id="PF13193">
    <property type="entry name" value="AMP-binding_C"/>
    <property type="match status" value="1"/>
</dbReference>
<evidence type="ECO:0000313" key="3">
    <source>
        <dbReference type="EMBL" id="WMF04487.1"/>
    </source>
</evidence>
<dbReference type="KEGG" id="mfeu:H1D33_25825"/>
<accession>A0AAF0P4N9</accession>
<dbReference type="GO" id="GO:0016877">
    <property type="term" value="F:ligase activity, forming carbon-sulfur bonds"/>
    <property type="evidence" value="ECO:0007669"/>
    <property type="project" value="UniProtKB-ARBA"/>
</dbReference>
<protein>
    <submittedName>
        <fullName evidence="3">Fatty acid--CoA ligase family protein</fullName>
    </submittedName>
</protein>
<keyword evidence="3" id="KW-0436">Ligase</keyword>
<dbReference type="InterPro" id="IPR020845">
    <property type="entry name" value="AMP-binding_CS"/>
</dbReference>
<evidence type="ECO:0000259" key="1">
    <source>
        <dbReference type="Pfam" id="PF00501"/>
    </source>
</evidence>
<proteinExistence type="predicted"/>